<dbReference type="SUPFAM" id="SSF52980">
    <property type="entry name" value="Restriction endonuclease-like"/>
    <property type="match status" value="1"/>
</dbReference>
<feature type="domain" description="DUF559" evidence="1">
    <location>
        <begin position="133"/>
        <end position="235"/>
    </location>
</feature>
<evidence type="ECO:0000259" key="1">
    <source>
        <dbReference type="Pfam" id="PF04480"/>
    </source>
</evidence>
<evidence type="ECO:0000313" key="2">
    <source>
        <dbReference type="EMBL" id="BDV31304.1"/>
    </source>
</evidence>
<sequence>MLRRGVYASAGACLPLTEAVAHGGVLGCVSAARHLGLWVLDDSADVHVWMHRNGRRHHPRLPSPCGCTEHWDDGPPVDSFGTPSVPRVLRQILSCRGVEEFFVALESALRQRLLTAEGHQWLHTHTNEAARAAMRLARSDADSGLESLVRWRLRGHGLRVCTQAEVFGVGRVDLLVGDRLIIEVDGRDNHDDTSHRHKDLVRDAHAAAWGYRTLRFDYAMVVHDWDLVEAAILGALWADGAGVASRTE</sequence>
<protein>
    <recommendedName>
        <fullName evidence="1">DUF559 domain-containing protein</fullName>
    </recommendedName>
</protein>
<proteinExistence type="predicted"/>
<dbReference type="InterPro" id="IPR007569">
    <property type="entry name" value="DUF559"/>
</dbReference>
<keyword evidence="3" id="KW-1185">Reference proteome</keyword>
<dbReference type="InterPro" id="IPR011335">
    <property type="entry name" value="Restrct_endonuc-II-like"/>
</dbReference>
<reference evidence="2 3" key="1">
    <citation type="submission" date="2022-12" db="EMBL/GenBank/DDBJ databases">
        <title>Microbacterium terricola strain KV-448 chromosome, complete genome.</title>
        <authorList>
            <person name="Oshima T."/>
            <person name="Moriya T."/>
            <person name="Bessho Y."/>
        </authorList>
    </citation>
    <scope>NUCLEOTIDE SEQUENCE [LARGE SCALE GENOMIC DNA]</scope>
    <source>
        <strain evidence="2 3">KV-448</strain>
    </source>
</reference>
<evidence type="ECO:0000313" key="3">
    <source>
        <dbReference type="Proteomes" id="UP001317779"/>
    </source>
</evidence>
<dbReference type="Gene3D" id="3.40.960.10">
    <property type="entry name" value="VSR Endonuclease"/>
    <property type="match status" value="1"/>
</dbReference>
<organism evidence="2 3">
    <name type="scientific">Microbacterium terricola</name>
    <dbReference type="NCBI Taxonomy" id="344163"/>
    <lineage>
        <taxon>Bacteria</taxon>
        <taxon>Bacillati</taxon>
        <taxon>Actinomycetota</taxon>
        <taxon>Actinomycetes</taxon>
        <taxon>Micrococcales</taxon>
        <taxon>Microbacteriaceae</taxon>
        <taxon>Microbacterium</taxon>
    </lineage>
</organism>
<gene>
    <name evidence="2" type="ORF">Microterr_19640</name>
</gene>
<dbReference type="Proteomes" id="UP001317779">
    <property type="component" value="Chromosome"/>
</dbReference>
<accession>A0ABM8E061</accession>
<dbReference type="EMBL" id="AP027141">
    <property type="protein sequence ID" value="BDV31304.1"/>
    <property type="molecule type" value="Genomic_DNA"/>
</dbReference>
<dbReference type="Pfam" id="PF04480">
    <property type="entry name" value="DUF559"/>
    <property type="match status" value="1"/>
</dbReference>
<name>A0ABM8E061_9MICO</name>